<proteinExistence type="predicted"/>
<name>A0A7V5XHR6_9BACT</name>
<keyword evidence="1" id="KW-0812">Transmembrane</keyword>
<dbReference type="PROSITE" id="PS00409">
    <property type="entry name" value="PROKAR_NTER_METHYL"/>
    <property type="match status" value="1"/>
</dbReference>
<evidence type="ECO:0000256" key="1">
    <source>
        <dbReference type="SAM" id="Phobius"/>
    </source>
</evidence>
<comment type="caution">
    <text evidence="2">The sequence shown here is derived from an EMBL/GenBank/DDBJ whole genome shotgun (WGS) entry which is preliminary data.</text>
</comment>
<accession>A0A7V5XHR6</accession>
<protein>
    <submittedName>
        <fullName evidence="2">Prepilin-type N-terminal cleavage/methylation domain-containing protein</fullName>
    </submittedName>
</protein>
<keyword evidence="1" id="KW-0472">Membrane</keyword>
<dbReference type="InterPro" id="IPR012902">
    <property type="entry name" value="N_methyl_site"/>
</dbReference>
<dbReference type="NCBIfam" id="TIGR02532">
    <property type="entry name" value="IV_pilin_GFxxxE"/>
    <property type="match status" value="1"/>
</dbReference>
<sequence>MLFHQKKLASKGYTLIEVIVAVAIFTTMLMLGSLALDQTLTQYKALAQKGFNFWQYAKIVWLDKSIGSITDYYVKDRQYGWFPYFKGDSNGFSYVSLSPFAEESPCLVWVLKEKNEKGKYDLKYYELPVSTKKYEDIENDFIFGDYKKGNTYLVLTDVEEINFQYYGFDITKRKYDWFNEFDGKLKKTLPSAIMIDYIDAEGEKKLLLKVNTNSMMKLIYNEIYK</sequence>
<dbReference type="EMBL" id="DRWR01000124">
    <property type="protein sequence ID" value="HHQ16699.1"/>
    <property type="molecule type" value="Genomic_DNA"/>
</dbReference>
<keyword evidence="1" id="KW-1133">Transmembrane helix</keyword>
<dbReference type="Pfam" id="PF07963">
    <property type="entry name" value="N_methyl"/>
    <property type="match status" value="1"/>
</dbReference>
<dbReference type="AlphaFoldDB" id="A0A7V5XHR6"/>
<organism evidence="2">
    <name type="scientific">Thermodesulfobacterium geofontis</name>
    <dbReference type="NCBI Taxonomy" id="1295609"/>
    <lineage>
        <taxon>Bacteria</taxon>
        <taxon>Pseudomonadati</taxon>
        <taxon>Thermodesulfobacteriota</taxon>
        <taxon>Thermodesulfobacteria</taxon>
        <taxon>Thermodesulfobacteriales</taxon>
        <taxon>Thermodesulfobacteriaceae</taxon>
        <taxon>Thermodesulfobacterium</taxon>
    </lineage>
</organism>
<reference evidence="2" key="1">
    <citation type="journal article" date="2020" name="mSystems">
        <title>Genome- and Community-Level Interaction Insights into Carbon Utilization and Element Cycling Functions of Hydrothermarchaeota in Hydrothermal Sediment.</title>
        <authorList>
            <person name="Zhou Z."/>
            <person name="Liu Y."/>
            <person name="Xu W."/>
            <person name="Pan J."/>
            <person name="Luo Z.H."/>
            <person name="Li M."/>
        </authorList>
    </citation>
    <scope>NUCLEOTIDE SEQUENCE [LARGE SCALE GENOMIC DNA]</scope>
    <source>
        <strain evidence="2">SpSt-106</strain>
    </source>
</reference>
<gene>
    <name evidence="2" type="ORF">ENM15_07805</name>
</gene>
<feature type="transmembrane region" description="Helical" evidence="1">
    <location>
        <begin position="12"/>
        <end position="36"/>
    </location>
</feature>
<evidence type="ECO:0000313" key="2">
    <source>
        <dbReference type="EMBL" id="HHQ16699.1"/>
    </source>
</evidence>